<dbReference type="GO" id="GO:0005739">
    <property type="term" value="C:mitochondrion"/>
    <property type="evidence" value="ECO:0007669"/>
    <property type="project" value="TreeGrafter"/>
</dbReference>
<dbReference type="PANTHER" id="PTHR36091">
    <property type="entry name" value="ALTERED INHERITANCE OF MITOCHONDRIA PROTEIN 9, MITOCHONDRIAL"/>
    <property type="match status" value="1"/>
</dbReference>
<dbReference type="SUPFAM" id="SSF56112">
    <property type="entry name" value="Protein kinase-like (PK-like)"/>
    <property type="match status" value="1"/>
</dbReference>
<dbReference type="InterPro" id="IPR011009">
    <property type="entry name" value="Kinase-like_dom_sf"/>
</dbReference>
<dbReference type="EMBL" id="QWIM01000719">
    <property type="protein sequence ID" value="RMY31585.1"/>
    <property type="molecule type" value="Genomic_DNA"/>
</dbReference>
<dbReference type="Gene3D" id="3.30.200.20">
    <property type="entry name" value="Phosphorylase Kinase, domain 1"/>
    <property type="match status" value="1"/>
</dbReference>
<dbReference type="GO" id="GO:0004672">
    <property type="term" value="F:protein kinase activity"/>
    <property type="evidence" value="ECO:0007669"/>
    <property type="project" value="InterPro"/>
</dbReference>
<name>A0A3M6ZIM6_HORWE</name>
<dbReference type="InterPro" id="IPR000719">
    <property type="entry name" value="Prot_kinase_dom"/>
</dbReference>
<dbReference type="PROSITE" id="PS50011">
    <property type="entry name" value="PROTEIN_KINASE_DOM"/>
    <property type="match status" value="1"/>
</dbReference>
<evidence type="ECO:0000313" key="2">
    <source>
        <dbReference type="EMBL" id="RMY15124.1"/>
    </source>
</evidence>
<sequence length="516" mass="59137">MRLDERRLTFNASALLAVAAQSISRQKEDIKSFRKLAEGGFNRVFEVTMRDGLQIIARLPYPSTQPKLLATSSEVATMDLVRTHNVPTPLVYAYSANANNPVGSEYMVMEKVPGRCLADIWYELCDKKRVKILGEIVDQEAKLFNIPLPAYGSIYKPSDLPKNMDHAKLEADAGQFCVGPDASLRYWFGTRSQLDISRSPAMTCQQVLERGAKKETAWLHSHGKPRLPFDREYREMFNYAQVDPEEHINSLEKFLKVISHTVPAEEWLHKPVIRHPDLSPNNIFVDDNCNITSILDWQHTTVLLLYLHAGIPSSLQNYGDPDSEELKKPEFPSNLDELDEEDRLKDIELYRRRHTHFYYVGATITKLNSHYKALSHDRSVFQKKLYQHAVAPWEGNSIPLKADLVMLSRNWSELTKGGIEGEQRTVTCPISFQQQDADETMDKMLEQEDIDKKMGIVRDAIGISTDGWVSFERYDDAVAAAKDMKTQALDYAENEWEREITEQHWPFDDFDEDGCS</sequence>
<evidence type="ECO:0000313" key="5">
    <source>
        <dbReference type="Proteomes" id="UP000276864"/>
    </source>
</evidence>
<dbReference type="Proteomes" id="UP000276864">
    <property type="component" value="Unassembled WGS sequence"/>
</dbReference>
<comment type="caution">
    <text evidence="2">The sequence shown here is derived from an EMBL/GenBank/DDBJ whole genome shotgun (WGS) entry which is preliminary data.</text>
</comment>
<evidence type="ECO:0000313" key="4">
    <source>
        <dbReference type="Proteomes" id="UP000271337"/>
    </source>
</evidence>
<dbReference type="InterPro" id="IPR051035">
    <property type="entry name" value="Mito_inheritance_9"/>
</dbReference>
<protein>
    <recommendedName>
        <fullName evidence="1">Protein kinase domain-containing protein</fullName>
    </recommendedName>
</protein>
<dbReference type="EMBL" id="QWIL01000697">
    <property type="protein sequence ID" value="RMY15124.1"/>
    <property type="molecule type" value="Genomic_DNA"/>
</dbReference>
<feature type="domain" description="Protein kinase" evidence="1">
    <location>
        <begin position="30"/>
        <end position="469"/>
    </location>
</feature>
<reference evidence="4 5" key="1">
    <citation type="journal article" date="2018" name="BMC Genomics">
        <title>Genomic evidence for intraspecific hybridization in a clonal and extremely halotolerant yeast.</title>
        <authorList>
            <person name="Gostincar C."/>
            <person name="Stajich J.E."/>
            <person name="Zupancic J."/>
            <person name="Zalar P."/>
            <person name="Gunde-Cimerman N."/>
        </authorList>
    </citation>
    <scope>NUCLEOTIDE SEQUENCE [LARGE SCALE GENOMIC DNA]</scope>
    <source>
        <strain evidence="3 5">EXF-6651</strain>
        <strain evidence="2 4">EXF-6669</strain>
    </source>
</reference>
<dbReference type="OrthoDB" id="10003767at2759"/>
<dbReference type="AlphaFoldDB" id="A0A3M6ZIM6"/>
<proteinExistence type="predicted"/>
<dbReference type="VEuPathDB" id="FungiDB:BTJ68_08196"/>
<dbReference type="Gene3D" id="3.90.1200.10">
    <property type="match status" value="1"/>
</dbReference>
<dbReference type="Pfam" id="PF01636">
    <property type="entry name" value="APH"/>
    <property type="match status" value="1"/>
</dbReference>
<evidence type="ECO:0000313" key="3">
    <source>
        <dbReference type="EMBL" id="RMY31585.1"/>
    </source>
</evidence>
<accession>A0A3M6ZIM6</accession>
<dbReference type="InterPro" id="IPR002575">
    <property type="entry name" value="Aminoglycoside_PTrfase"/>
</dbReference>
<dbReference type="Proteomes" id="UP000271337">
    <property type="component" value="Unassembled WGS sequence"/>
</dbReference>
<gene>
    <name evidence="3" type="ORF">D0866_07188</name>
    <name evidence="2" type="ORF">D0867_06924</name>
</gene>
<dbReference type="PANTHER" id="PTHR36091:SF2">
    <property type="entry name" value="AMINOGLYCOSIDE PHOSPHOTRANSFERASE DOMAIN-CONTAINING PROTEIN"/>
    <property type="match status" value="1"/>
</dbReference>
<organism evidence="2 4">
    <name type="scientific">Hortaea werneckii</name>
    <name type="common">Black yeast</name>
    <name type="synonym">Cladosporium werneckii</name>
    <dbReference type="NCBI Taxonomy" id="91943"/>
    <lineage>
        <taxon>Eukaryota</taxon>
        <taxon>Fungi</taxon>
        <taxon>Dikarya</taxon>
        <taxon>Ascomycota</taxon>
        <taxon>Pezizomycotina</taxon>
        <taxon>Dothideomycetes</taxon>
        <taxon>Dothideomycetidae</taxon>
        <taxon>Mycosphaerellales</taxon>
        <taxon>Teratosphaeriaceae</taxon>
        <taxon>Hortaea</taxon>
    </lineage>
</organism>
<evidence type="ECO:0000259" key="1">
    <source>
        <dbReference type="PROSITE" id="PS50011"/>
    </source>
</evidence>
<dbReference type="GO" id="GO:0005524">
    <property type="term" value="F:ATP binding"/>
    <property type="evidence" value="ECO:0007669"/>
    <property type="project" value="InterPro"/>
</dbReference>